<sequence length="142" mass="15288">MNTQQIAAIDLEANTYAAAFDGEVLAYNTAKGAFDAFLRLTRAGISIITYSTGDATLRVAEAPKRNEIAIYEVDITEIAVGAQIIVPTNLEGFHVDVVATVTREARDAGCDRFVALLAEDGAGEQHKIVRWYDAKLKVISAA</sequence>
<keyword evidence="2" id="KW-1185">Reference proteome</keyword>
<name>A0A8F3EBN2_9CAUD</name>
<dbReference type="Proteomes" id="UP000693758">
    <property type="component" value="Segment"/>
</dbReference>
<dbReference type="EMBL" id="MW862982">
    <property type="protein sequence ID" value="QWY81911.1"/>
    <property type="molecule type" value="Genomic_DNA"/>
</dbReference>
<protein>
    <submittedName>
        <fullName evidence="1">Uncharacterized protein</fullName>
    </submittedName>
</protein>
<proteinExistence type="predicted"/>
<evidence type="ECO:0000313" key="2">
    <source>
        <dbReference type="Proteomes" id="UP000693758"/>
    </source>
</evidence>
<accession>A0A8F3EBN2</accession>
<evidence type="ECO:0000313" key="1">
    <source>
        <dbReference type="EMBL" id="QWY81911.1"/>
    </source>
</evidence>
<reference evidence="1" key="1">
    <citation type="submission" date="2021-04" db="EMBL/GenBank/DDBJ databases">
        <authorList>
            <person name="Black C."/>
            <person name="Barkhordar M.H."/>
            <person name="Chen C."/>
            <person name="Chin S.C."/>
            <person name="Fang R."/>
            <person name="Fontenot L.A."/>
            <person name="Fulinara C.P."/>
            <person name="Gaeta R."/>
            <person name="Hong M.-L.O."/>
            <person name="Jiang B.L."/>
            <person name="Kapinos A."/>
            <person name="Komaranchath M."/>
            <person name="Lan W.C."/>
            <person name="Mirjafari-Firoozabadi S.-A."/>
            <person name="Padua J.-W.P."/>
            <person name="Ramarapu R."/>
            <person name="Santana M.G."/>
            <person name="Shaffer R.D."/>
            <person name="Soumakis M."/>
            <person name="Torres N.C."/>
            <person name="Tseng A."/>
            <person name="Venkatesh S."/>
            <person name="Wang V."/>
            <person name="Yanovsky A.O."/>
            <person name="Nguyen M.A."/>
            <person name="Swift C.M."/>
            <person name="Mayet R.A."/>
            <person name="Chen A."/>
            <person name="Demo S."/>
            <person name="Tse V.Y."/>
            <person name="Garlena R.A."/>
            <person name="Russell D.A."/>
            <person name="Pope W.H."/>
            <person name="Jacobs-Sera D."/>
            <person name="Hatfull G.F."/>
            <person name="Reddi K."/>
            <person name="Moberg-Parker J."/>
            <person name="Freise A.C."/>
        </authorList>
    </citation>
    <scope>NUCLEOTIDE SEQUENCE</scope>
</reference>
<organism evidence="1 2">
    <name type="scientific">Arthrobacter phage Sicarius2</name>
    <dbReference type="NCBI Taxonomy" id="2836090"/>
    <lineage>
        <taxon>Viruses</taxon>
        <taxon>Duplodnaviria</taxon>
        <taxon>Heunggongvirae</taxon>
        <taxon>Uroviricota</taxon>
        <taxon>Caudoviricetes</taxon>
        <taxon>Berryhillviridae</taxon>
        <taxon>Sicariusvirus</taxon>
        <taxon>Sicariusvirus sicarius2</taxon>
    </lineage>
</organism>
<gene>
    <name evidence="1" type="primary">6</name>
    <name evidence="1" type="ORF">SEA_SICARIUS2_6</name>
</gene>